<dbReference type="Proteomes" id="UP000887576">
    <property type="component" value="Unplaced"/>
</dbReference>
<reference evidence="2" key="1">
    <citation type="submission" date="2022-11" db="UniProtKB">
        <authorList>
            <consortium name="WormBaseParasite"/>
        </authorList>
    </citation>
    <scope>IDENTIFICATION</scope>
</reference>
<evidence type="ECO:0000313" key="2">
    <source>
        <dbReference type="WBParaSite" id="JU765_v2.g8478.t1"/>
    </source>
</evidence>
<accession>A0AC34RMT2</accession>
<name>A0AC34RMT2_9BILA</name>
<organism evidence="1 2">
    <name type="scientific">Panagrolaimus sp. JU765</name>
    <dbReference type="NCBI Taxonomy" id="591449"/>
    <lineage>
        <taxon>Eukaryota</taxon>
        <taxon>Metazoa</taxon>
        <taxon>Ecdysozoa</taxon>
        <taxon>Nematoda</taxon>
        <taxon>Chromadorea</taxon>
        <taxon>Rhabditida</taxon>
        <taxon>Tylenchina</taxon>
        <taxon>Panagrolaimomorpha</taxon>
        <taxon>Panagrolaimoidea</taxon>
        <taxon>Panagrolaimidae</taxon>
        <taxon>Panagrolaimus</taxon>
    </lineage>
</organism>
<sequence length="716" mass="84581">MDDFELLCRMDEDKIMKTLKFIKDNVEYNNLFCLATFSTHGEQYYPTKSSFRKQSEVIFGHVVIFVIKNVQKTSDDKEKINALLNGDVPAEFLEKNVTILLNYKDICGKNIEETASFFKHGLKYQKTTSIPMFVTFYHNGSVDEIKFEKSALFISLKFMINTILGNFYQNAIRPEKLEYKKPFMELYYNIYYKRRKFSNQGPFHKWKRDITNSMEDLVELKHQLEKIFCDPNARDKHIDKIHYCLFLLQELIVKDYIPNQNSWITVDYYNHDGQKESIVLLKKNYAKKWRKQLVFTSKNWIAPVKKFCEDKVKNTSEKESITLEDYVWLYDENDNSNEPYLLIQNEKYAIGICEEIEKNSWFCAHLNKVQKIQYFCVKCKENVEMKNNNYACNCGVKVNFKKECLSCWRYRLSTLIDKNEDQWERVENNETGTNSRELELTIENNRVENEKLRNNGKTIEEEKQKLNAEITKLRNELLTHESEFNESLKGITTLTEENQQLKRKNGENEQTINNLQMDIAQLLENEKHLNDKLTKANENEKIIEAENRKLNIVIEKLKESEKIFREDNRELNAQVGELKNELKTHQSVLNKTHEKNESLTKENQKLKAENNGNEKTISNKKLKAAGELAKWTEAMEQKEAFVKPEQKAAYDHALECLKFMTNKHTLVLNKSELKTNIKFLSKNEFYDAIDEFLIVAKDGCRTLQKCKDIVKILEDE</sequence>
<proteinExistence type="predicted"/>
<evidence type="ECO:0000313" key="1">
    <source>
        <dbReference type="Proteomes" id="UP000887576"/>
    </source>
</evidence>
<dbReference type="WBParaSite" id="JU765_v2.g8478.t1">
    <property type="protein sequence ID" value="JU765_v2.g8478.t1"/>
    <property type="gene ID" value="JU765_v2.g8478"/>
</dbReference>
<protein>
    <submittedName>
        <fullName evidence="2">Uncharacterized protein</fullName>
    </submittedName>
</protein>